<evidence type="ECO:0000313" key="5">
    <source>
        <dbReference type="Proteomes" id="UP000551127"/>
    </source>
</evidence>
<dbReference type="InterPro" id="IPR039062">
    <property type="entry name" value="SPAT1"/>
</dbReference>
<feature type="non-terminal residue" evidence="4">
    <location>
        <position position="1"/>
    </location>
</feature>
<feature type="coiled-coil region" evidence="1">
    <location>
        <begin position="244"/>
        <end position="325"/>
    </location>
</feature>
<evidence type="ECO:0000256" key="1">
    <source>
        <dbReference type="SAM" id="Coils"/>
    </source>
</evidence>
<dbReference type="PANTHER" id="PTHR14421">
    <property type="entry name" value="SPERMATOGENESIS-ASSOCIATED PROTEIN 1"/>
    <property type="match status" value="1"/>
</dbReference>
<gene>
    <name evidence="4" type="primary">Spata1</name>
    <name evidence="4" type="ORF">BUCABY_R06503</name>
</gene>
<proteinExistence type="predicted"/>
<evidence type="ECO:0000256" key="2">
    <source>
        <dbReference type="SAM" id="MobiDB-lite"/>
    </source>
</evidence>
<organism evidence="4 5">
    <name type="scientific">Bucorvus abyssinicus</name>
    <name type="common">Northern ground-hornbill</name>
    <name type="synonym">Abyssinian ground-hornbill</name>
    <dbReference type="NCBI Taxonomy" id="153643"/>
    <lineage>
        <taxon>Eukaryota</taxon>
        <taxon>Metazoa</taxon>
        <taxon>Chordata</taxon>
        <taxon>Craniata</taxon>
        <taxon>Vertebrata</taxon>
        <taxon>Euteleostomi</taxon>
        <taxon>Archelosauria</taxon>
        <taxon>Archosauria</taxon>
        <taxon>Dinosauria</taxon>
        <taxon>Saurischia</taxon>
        <taxon>Theropoda</taxon>
        <taxon>Coelurosauria</taxon>
        <taxon>Aves</taxon>
        <taxon>Neognathae</taxon>
        <taxon>Neoaves</taxon>
        <taxon>Telluraves</taxon>
        <taxon>Coraciimorphae</taxon>
        <taxon>Bucerotiformes</taxon>
        <taxon>Bucorvidae</taxon>
        <taxon>Bucorvus</taxon>
    </lineage>
</organism>
<evidence type="ECO:0000259" key="3">
    <source>
        <dbReference type="Pfam" id="PF15743"/>
    </source>
</evidence>
<dbReference type="InterPro" id="IPR031478">
    <property type="entry name" value="SPATA1_C"/>
</dbReference>
<feature type="non-terminal residue" evidence="4">
    <location>
        <position position="410"/>
    </location>
</feature>
<feature type="region of interest" description="Disordered" evidence="2">
    <location>
        <begin position="149"/>
        <end position="177"/>
    </location>
</feature>
<protein>
    <submittedName>
        <fullName evidence="4">SPAT1 protein</fullName>
    </submittedName>
</protein>
<sequence>LVELHVFYVPEEVWNFKLNTVPVALTSKFISAGFIRVSPHITLRALREKLGEYLGGVTVADKFKFLKCIGKKLAVVKAKQETELEVKLFAPPYALYPELYLLPGVEHFEDVYPLSSSTQQSHYFNAEANRFHRESRLSSLPQQKLEKNKQFLESAQSSHQAENQEMHSPVERGEKEPVPVLHTKHKQDHDNRIQEKQMQFREKGKFNQRNENNQNNLTCVKEYISPPSPPFLSLSVNPSQVPAIQGAKNKMVEQLQQMKKDRRQMEKTREELIKKAKGLLEQNKLRRYHVREEWKKKYFETKKATVSLEDALNKLRQDLELYHQKLLLQLEARDSRKRPNNMTNSKNYTIIRITTVQHELEQLRRKLDDTKMKLVIEIKMRKQAAADVRALRAELAQKKIHSALILQSRK</sequence>
<dbReference type="AlphaFoldDB" id="A0A7K4YWL7"/>
<dbReference type="EMBL" id="VYZL01004187">
    <property type="protein sequence ID" value="NWR63304.1"/>
    <property type="molecule type" value="Genomic_DNA"/>
</dbReference>
<feature type="domain" description="Spermatogenesis-associated protein 1 C-terminal" evidence="3">
    <location>
        <begin position="253"/>
        <end position="399"/>
    </location>
</feature>
<feature type="compositionally biased region" description="Polar residues" evidence="2">
    <location>
        <begin position="151"/>
        <end position="161"/>
    </location>
</feature>
<dbReference type="Pfam" id="PF15743">
    <property type="entry name" value="SPATA1_C"/>
    <property type="match status" value="1"/>
</dbReference>
<accession>A0A7K4YWL7</accession>
<dbReference type="Proteomes" id="UP000551127">
    <property type="component" value="Unassembled WGS sequence"/>
</dbReference>
<name>A0A7K4YWL7_BUCAB</name>
<reference evidence="4 5" key="1">
    <citation type="submission" date="2019-09" db="EMBL/GenBank/DDBJ databases">
        <title>Bird 10,000 Genomes (B10K) Project - Family phase.</title>
        <authorList>
            <person name="Zhang G."/>
        </authorList>
    </citation>
    <scope>NUCLEOTIDE SEQUENCE [LARGE SCALE GENOMIC DNA]</scope>
    <source>
        <strain evidence="4">B10K-DU-012-80</strain>
    </source>
</reference>
<dbReference type="PANTHER" id="PTHR14421:SF3">
    <property type="entry name" value="SPERMATOGENESIS-ASSOCIATED PROTEIN 1"/>
    <property type="match status" value="1"/>
</dbReference>
<keyword evidence="5" id="KW-1185">Reference proteome</keyword>
<keyword evidence="1" id="KW-0175">Coiled coil</keyword>
<evidence type="ECO:0000313" key="4">
    <source>
        <dbReference type="EMBL" id="NWR63304.1"/>
    </source>
</evidence>
<dbReference type="OrthoDB" id="9901850at2759"/>
<comment type="caution">
    <text evidence="4">The sequence shown here is derived from an EMBL/GenBank/DDBJ whole genome shotgun (WGS) entry which is preliminary data.</text>
</comment>
<feature type="compositionally biased region" description="Basic and acidic residues" evidence="2">
    <location>
        <begin position="162"/>
        <end position="177"/>
    </location>
</feature>